<dbReference type="PANTHER" id="PTHR12215:SF10">
    <property type="entry name" value="L-AMINOADIPATE-SEMIALDEHYDE DEHYDROGENASE-PHOSPHOPANTETHEINYL TRANSFERASE"/>
    <property type="match status" value="1"/>
</dbReference>
<comment type="caution">
    <text evidence="4">The sequence shown here is derived from an EMBL/GenBank/DDBJ whole genome shotgun (WGS) entry which is preliminary data.</text>
</comment>
<keyword evidence="5" id="KW-1185">Reference proteome</keyword>
<evidence type="ECO:0000259" key="3">
    <source>
        <dbReference type="Pfam" id="PF01648"/>
    </source>
</evidence>
<dbReference type="EMBL" id="SLXQ01000001">
    <property type="protein sequence ID" value="TCP56505.1"/>
    <property type="molecule type" value="Genomic_DNA"/>
</dbReference>
<dbReference type="GO" id="GO:0008897">
    <property type="term" value="F:holo-[acyl-carrier-protein] synthase activity"/>
    <property type="evidence" value="ECO:0007669"/>
    <property type="project" value="InterPro"/>
</dbReference>
<keyword evidence="2 4" id="KW-0808">Transferase</keyword>
<evidence type="ECO:0000313" key="4">
    <source>
        <dbReference type="EMBL" id="TCP56505.1"/>
    </source>
</evidence>
<sequence length="241" mass="26752">MLAIMSTGVCTVWFSQPLPLDQQWLELLDELEHGRLAAYRQEVDKRRFLTGRVLAKTVLAARDGRRPETIRLDASCADCDKPHGPPRLPEPDAPQLSIAHSGERVALAVCSVAAVGVDVERIGESVRAGMYEHVLSAQERPRLDRLTEDERARAFFGYWARKEALIKACRLGLRLPMPELTVSSHDSPARLLASTSAALHPASTTMHDLDAGEGYRASLAVLTAEAIQPKTKWWHPEPEYD</sequence>
<dbReference type="Gene3D" id="3.90.470.20">
    <property type="entry name" value="4'-phosphopantetheinyl transferase domain"/>
    <property type="match status" value="2"/>
</dbReference>
<dbReference type="InterPro" id="IPR037143">
    <property type="entry name" value="4-PPantetheinyl_Trfase_dom_sf"/>
</dbReference>
<gene>
    <name evidence="4" type="ORF">EV191_101448</name>
</gene>
<dbReference type="Proteomes" id="UP000294911">
    <property type="component" value="Unassembled WGS sequence"/>
</dbReference>
<accession>A0A4R2RAQ6</accession>
<protein>
    <submittedName>
        <fullName evidence="4">4'-phosphopantetheinyl transferase</fullName>
    </submittedName>
</protein>
<reference evidence="4 5" key="1">
    <citation type="submission" date="2019-03" db="EMBL/GenBank/DDBJ databases">
        <title>Genomic Encyclopedia of Type Strains, Phase IV (KMG-IV): sequencing the most valuable type-strain genomes for metagenomic binning, comparative biology and taxonomic classification.</title>
        <authorList>
            <person name="Goeker M."/>
        </authorList>
    </citation>
    <scope>NUCLEOTIDE SEQUENCE [LARGE SCALE GENOMIC DNA]</scope>
    <source>
        <strain evidence="4 5">DSM 45765</strain>
    </source>
</reference>
<evidence type="ECO:0000256" key="2">
    <source>
        <dbReference type="ARBA" id="ARBA00022679"/>
    </source>
</evidence>
<proteinExistence type="inferred from homology"/>
<comment type="similarity">
    <text evidence="1">Belongs to the P-Pant transferase superfamily. Gsp/Sfp/HetI/AcpT family.</text>
</comment>
<dbReference type="PANTHER" id="PTHR12215">
    <property type="entry name" value="PHOSPHOPANTETHEINE TRANSFERASE"/>
    <property type="match status" value="1"/>
</dbReference>
<dbReference type="GO" id="GO:0019878">
    <property type="term" value="P:lysine biosynthetic process via aminoadipic acid"/>
    <property type="evidence" value="ECO:0007669"/>
    <property type="project" value="TreeGrafter"/>
</dbReference>
<dbReference type="Pfam" id="PF01648">
    <property type="entry name" value="ACPS"/>
    <property type="match status" value="1"/>
</dbReference>
<dbReference type="InterPro" id="IPR008278">
    <property type="entry name" value="4-PPantetheinyl_Trfase_dom"/>
</dbReference>
<dbReference type="GO" id="GO:0005829">
    <property type="term" value="C:cytosol"/>
    <property type="evidence" value="ECO:0007669"/>
    <property type="project" value="TreeGrafter"/>
</dbReference>
<evidence type="ECO:0000313" key="5">
    <source>
        <dbReference type="Proteomes" id="UP000294911"/>
    </source>
</evidence>
<dbReference type="AlphaFoldDB" id="A0A4R2RAQ6"/>
<organism evidence="4 5">
    <name type="scientific">Tamaricihabitans halophyticus</name>
    <dbReference type="NCBI Taxonomy" id="1262583"/>
    <lineage>
        <taxon>Bacteria</taxon>
        <taxon>Bacillati</taxon>
        <taxon>Actinomycetota</taxon>
        <taxon>Actinomycetes</taxon>
        <taxon>Pseudonocardiales</taxon>
        <taxon>Pseudonocardiaceae</taxon>
        <taxon>Tamaricihabitans</taxon>
    </lineage>
</organism>
<dbReference type="SUPFAM" id="SSF56214">
    <property type="entry name" value="4'-phosphopantetheinyl transferase"/>
    <property type="match status" value="2"/>
</dbReference>
<dbReference type="InterPro" id="IPR050559">
    <property type="entry name" value="P-Pant_transferase_sf"/>
</dbReference>
<dbReference type="GO" id="GO:0000287">
    <property type="term" value="F:magnesium ion binding"/>
    <property type="evidence" value="ECO:0007669"/>
    <property type="project" value="InterPro"/>
</dbReference>
<feature type="domain" description="4'-phosphopantetheinyl transferase" evidence="3">
    <location>
        <begin position="114"/>
        <end position="195"/>
    </location>
</feature>
<name>A0A4R2RAQ6_9PSEU</name>
<evidence type="ECO:0000256" key="1">
    <source>
        <dbReference type="ARBA" id="ARBA00010990"/>
    </source>
</evidence>